<comment type="caution">
    <text evidence="4">The sequence shown here is derived from an EMBL/GenBank/DDBJ whole genome shotgun (WGS) entry which is preliminary data.</text>
</comment>
<evidence type="ECO:0000313" key="4">
    <source>
        <dbReference type="EMBL" id="TCD69168.1"/>
    </source>
</evidence>
<dbReference type="GO" id="GO:0000785">
    <property type="term" value="C:chromatin"/>
    <property type="evidence" value="ECO:0007669"/>
    <property type="project" value="TreeGrafter"/>
</dbReference>
<dbReference type="InterPro" id="IPR017923">
    <property type="entry name" value="TFIIS_N"/>
</dbReference>
<dbReference type="GO" id="GO:0005634">
    <property type="term" value="C:nucleus"/>
    <property type="evidence" value="ECO:0007669"/>
    <property type="project" value="UniProtKB-SubCell"/>
</dbReference>
<organism evidence="4 5">
    <name type="scientific">Steccherinum ochraceum</name>
    <dbReference type="NCBI Taxonomy" id="92696"/>
    <lineage>
        <taxon>Eukaryota</taxon>
        <taxon>Fungi</taxon>
        <taxon>Dikarya</taxon>
        <taxon>Basidiomycota</taxon>
        <taxon>Agaricomycotina</taxon>
        <taxon>Agaricomycetes</taxon>
        <taxon>Polyporales</taxon>
        <taxon>Steccherinaceae</taxon>
        <taxon>Steccherinum</taxon>
    </lineage>
</organism>
<feature type="region of interest" description="Disordered" evidence="2">
    <location>
        <begin position="1"/>
        <end position="37"/>
    </location>
</feature>
<dbReference type="GO" id="GO:0008157">
    <property type="term" value="F:protein phosphatase 1 binding"/>
    <property type="evidence" value="ECO:0007669"/>
    <property type="project" value="TreeGrafter"/>
</dbReference>
<dbReference type="PANTHER" id="PTHR46557">
    <property type="entry name" value="SERINE/THREONINE-PROTEIN PHOSPHATASE 1 REGULATORY SUBUNIT 10-RELATED"/>
    <property type="match status" value="1"/>
</dbReference>
<accession>A0A4R0RY76</accession>
<feature type="region of interest" description="Disordered" evidence="2">
    <location>
        <begin position="512"/>
        <end position="551"/>
    </location>
</feature>
<proteinExistence type="predicted"/>
<feature type="region of interest" description="Disordered" evidence="2">
    <location>
        <begin position="717"/>
        <end position="747"/>
    </location>
</feature>
<dbReference type="PANTHER" id="PTHR46557:SF1">
    <property type="entry name" value="SERINE_THREONINE-PROTEIN PHOSPHATASE 1 REGULATORY SUBUNIT 10"/>
    <property type="match status" value="1"/>
</dbReference>
<evidence type="ECO:0000256" key="1">
    <source>
        <dbReference type="PROSITE-ProRule" id="PRU00649"/>
    </source>
</evidence>
<keyword evidence="1" id="KW-0539">Nucleus</keyword>
<dbReference type="EMBL" id="RWJN01000047">
    <property type="protein sequence ID" value="TCD69168.1"/>
    <property type="molecule type" value="Genomic_DNA"/>
</dbReference>
<dbReference type="InterPro" id="IPR035441">
    <property type="entry name" value="TFIIS/LEDGF_dom_sf"/>
</dbReference>
<dbReference type="AlphaFoldDB" id="A0A4R0RY76"/>
<evidence type="ECO:0000313" key="5">
    <source>
        <dbReference type="Proteomes" id="UP000292702"/>
    </source>
</evidence>
<evidence type="ECO:0000256" key="2">
    <source>
        <dbReference type="SAM" id="MobiDB-lite"/>
    </source>
</evidence>
<feature type="compositionally biased region" description="Polar residues" evidence="2">
    <location>
        <begin position="167"/>
        <end position="177"/>
    </location>
</feature>
<dbReference type="STRING" id="92696.A0A4R0RY76"/>
<name>A0A4R0RY76_9APHY</name>
<protein>
    <recommendedName>
        <fullName evidence="3">TFIIS N-terminal domain-containing protein</fullName>
    </recommendedName>
</protein>
<dbReference type="GO" id="GO:0072357">
    <property type="term" value="C:PTW/PP1 phosphatase complex"/>
    <property type="evidence" value="ECO:0007669"/>
    <property type="project" value="TreeGrafter"/>
</dbReference>
<feature type="region of interest" description="Disordered" evidence="2">
    <location>
        <begin position="101"/>
        <end position="127"/>
    </location>
</feature>
<feature type="region of interest" description="Disordered" evidence="2">
    <location>
        <begin position="164"/>
        <end position="207"/>
    </location>
</feature>
<dbReference type="Proteomes" id="UP000292702">
    <property type="component" value="Unassembled WGS sequence"/>
</dbReference>
<sequence length="817" mass="88324">MPQHSADSTDPVASAVAAEWKPSSSNPPASSSAAVGQHALEVPEFSLPADLAGPSSTSSPIASQPSAFFQYNQQAHNYWPSPATYNSVSYPGPSWTNSQSQIPLSSYSSLNGATSSQGFQGPGSSSQMVIDPALTTVNGQSSRTQATFSPANYLLQASQQYQFYQQPSHTQPSSINPSFVHVHPPHFPPRNNRPTILSQAPAPSPPQNTLSPFILQHDPTLSMSTTLPTSSASPVAHVVHSPVPLTPTPEQLKEKLLSDLKPFLLPTSFTGAGAVTHLTDVIKDYGVQEVDPQVRSEIATKIRDNAGNHYFRAWLENPLAMEITKEWLRACVGKEDAQLQDTVMPLLQIVDRLPMSLNSLRNNKLGKIVVRLGKDAATPAVKDMASNLERKWRMMIGQTPKEMEIDSTEDAANRKRKADPSVAKAGPPPKRTATSPAVGTKPQVKKESKPSSKDTKEVKESKSDTSFFSAPKPKPKLPSFKKAPVPIVKKELDNNVAQPSSVDPFQEALKLMAPKIKRESPSSATPPAASTSNLQAVPSKPNRKGKSVTWAPDDQLEMIKVIERAVYDDEPAEGSHVPHNLRDLDRGEGAALHAAMFEEQIDWYDPPLIQIPSDLDVPERGKDSQEKDTQDLREQAALGAVYMSSLHIPESPAEPAYFLPDEEVDQDVRNMVAGPDADAVFWSAEAQAMPVDFDATTPSVADLVGQLQVPDVEMRDPYSAQPASSFSDLSQSQPANPPMTPEAIQRSGQQTDLEIMIAVRLMTVLGIVDGPEKMVGTSVVEGGGEGAAVDAVMVLDRLDENHAVSLQQEGEHQILTT</sequence>
<dbReference type="OrthoDB" id="6159439at2759"/>
<feature type="compositionally biased region" description="Low complexity" evidence="2">
    <location>
        <begin position="521"/>
        <end position="532"/>
    </location>
</feature>
<feature type="region of interest" description="Disordered" evidence="2">
    <location>
        <begin position="395"/>
        <end position="482"/>
    </location>
</feature>
<dbReference type="PROSITE" id="PS51319">
    <property type="entry name" value="TFIIS_N"/>
    <property type="match status" value="1"/>
</dbReference>
<feature type="domain" description="TFIIS N-terminal" evidence="3">
    <location>
        <begin position="322"/>
        <end position="399"/>
    </location>
</feature>
<feature type="compositionally biased region" description="Polar residues" evidence="2">
    <location>
        <begin position="721"/>
        <end position="734"/>
    </location>
</feature>
<feature type="compositionally biased region" description="Low complexity" evidence="2">
    <location>
        <begin position="466"/>
        <end position="482"/>
    </location>
</feature>
<feature type="compositionally biased region" description="Low complexity" evidence="2">
    <location>
        <begin position="22"/>
        <end position="34"/>
    </location>
</feature>
<reference evidence="4 5" key="1">
    <citation type="submission" date="2018-11" db="EMBL/GenBank/DDBJ databases">
        <title>Genome assembly of Steccherinum ochraceum LE-BIN_3174, the white-rot fungus of the Steccherinaceae family (The Residual Polyporoid clade, Polyporales, Basidiomycota).</title>
        <authorList>
            <person name="Fedorova T.V."/>
            <person name="Glazunova O.A."/>
            <person name="Landesman E.O."/>
            <person name="Moiseenko K.V."/>
            <person name="Psurtseva N.V."/>
            <person name="Savinova O.S."/>
            <person name="Shakhova N.V."/>
            <person name="Tyazhelova T.V."/>
            <person name="Vasina D.V."/>
        </authorList>
    </citation>
    <scope>NUCLEOTIDE SEQUENCE [LARGE SCALE GENOMIC DNA]</scope>
    <source>
        <strain evidence="4 5">LE-BIN_3174</strain>
    </source>
</reference>
<evidence type="ECO:0000259" key="3">
    <source>
        <dbReference type="PROSITE" id="PS51319"/>
    </source>
</evidence>
<gene>
    <name evidence="4" type="ORF">EIP91_008464</name>
</gene>
<comment type="subcellular location">
    <subcellularLocation>
        <location evidence="1">Nucleus</location>
    </subcellularLocation>
</comment>
<dbReference type="Pfam" id="PF08711">
    <property type="entry name" value="Med26"/>
    <property type="match status" value="1"/>
</dbReference>
<keyword evidence="5" id="KW-1185">Reference proteome</keyword>
<dbReference type="Gene3D" id="1.20.930.10">
    <property type="entry name" value="Conserved domain common to transcription factors TFIIS, elongin A, CRSP70"/>
    <property type="match status" value="1"/>
</dbReference>
<feature type="compositionally biased region" description="Basic and acidic residues" evidence="2">
    <location>
        <begin position="444"/>
        <end position="463"/>
    </location>
</feature>
<dbReference type="SUPFAM" id="SSF47676">
    <property type="entry name" value="Conserved domain common to transcription factors TFIIS, elongin A, CRSP70"/>
    <property type="match status" value="1"/>
</dbReference>